<dbReference type="Proteomes" id="UP000612055">
    <property type="component" value="Unassembled WGS sequence"/>
</dbReference>
<dbReference type="InterPro" id="IPR004326">
    <property type="entry name" value="Mlo"/>
</dbReference>
<evidence type="ECO:0000313" key="13">
    <source>
        <dbReference type="Proteomes" id="UP000612055"/>
    </source>
</evidence>
<feature type="compositionally biased region" description="Low complexity" evidence="9">
    <location>
        <begin position="572"/>
        <end position="589"/>
    </location>
</feature>
<feature type="compositionally biased region" description="Gly residues" evidence="9">
    <location>
        <begin position="1011"/>
        <end position="1025"/>
    </location>
</feature>
<evidence type="ECO:0000256" key="9">
    <source>
        <dbReference type="SAM" id="MobiDB-lite"/>
    </source>
</evidence>
<evidence type="ECO:0000256" key="1">
    <source>
        <dbReference type="ARBA" id="ARBA00004141"/>
    </source>
</evidence>
<keyword evidence="5" id="KW-0106">Calcium</keyword>
<feature type="transmembrane region" description="Helical" evidence="10">
    <location>
        <begin position="676"/>
        <end position="698"/>
    </location>
</feature>
<comment type="similarity">
    <text evidence="2">Belongs to the MLO family.</text>
</comment>
<dbReference type="GO" id="GO:0016020">
    <property type="term" value="C:membrane"/>
    <property type="evidence" value="ECO:0007669"/>
    <property type="project" value="UniProtKB-SubCell"/>
</dbReference>
<feature type="compositionally biased region" description="Low complexity" evidence="9">
    <location>
        <begin position="990"/>
        <end position="1010"/>
    </location>
</feature>
<dbReference type="GO" id="GO:0005509">
    <property type="term" value="F:calcium ion binding"/>
    <property type="evidence" value="ECO:0007669"/>
    <property type="project" value="InterPro"/>
</dbReference>
<dbReference type="InterPro" id="IPR011992">
    <property type="entry name" value="EF-hand-dom_pair"/>
</dbReference>
<dbReference type="SUPFAM" id="SSF47473">
    <property type="entry name" value="EF-hand"/>
    <property type="match status" value="1"/>
</dbReference>
<keyword evidence="8" id="KW-0568">Pathogenesis-related protein</keyword>
<evidence type="ECO:0000259" key="11">
    <source>
        <dbReference type="PROSITE" id="PS50222"/>
    </source>
</evidence>
<dbReference type="Gene3D" id="1.10.238.10">
    <property type="entry name" value="EF-hand"/>
    <property type="match status" value="1"/>
</dbReference>
<accession>A0A835XGZ6</accession>
<evidence type="ECO:0000256" key="6">
    <source>
        <dbReference type="ARBA" id="ARBA00022989"/>
    </source>
</evidence>
<feature type="domain" description="EF-hand" evidence="11">
    <location>
        <begin position="813"/>
        <end position="848"/>
    </location>
</feature>
<dbReference type="CDD" id="cd00051">
    <property type="entry name" value="EFh"/>
    <property type="match status" value="1"/>
</dbReference>
<dbReference type="EMBL" id="JAEHOE010000172">
    <property type="protein sequence ID" value="KAG2483571.1"/>
    <property type="molecule type" value="Genomic_DNA"/>
</dbReference>
<keyword evidence="4" id="KW-0611">Plant defense</keyword>
<feature type="compositionally biased region" description="Basic and acidic residues" evidence="9">
    <location>
        <begin position="598"/>
        <end position="610"/>
    </location>
</feature>
<dbReference type="PROSITE" id="PS00018">
    <property type="entry name" value="EF_HAND_1"/>
    <property type="match status" value="2"/>
</dbReference>
<evidence type="ECO:0000313" key="12">
    <source>
        <dbReference type="EMBL" id="KAG2483571.1"/>
    </source>
</evidence>
<comment type="caution">
    <text evidence="12">The sequence shown here is derived from an EMBL/GenBank/DDBJ whole genome shotgun (WGS) entry which is preliminary data.</text>
</comment>
<reference evidence="12" key="1">
    <citation type="journal article" date="2020" name="bioRxiv">
        <title>Comparative genomics of Chlamydomonas.</title>
        <authorList>
            <person name="Craig R.J."/>
            <person name="Hasan A.R."/>
            <person name="Ness R.W."/>
            <person name="Keightley P.D."/>
        </authorList>
    </citation>
    <scope>NUCLEOTIDE SEQUENCE</scope>
    <source>
        <strain evidence="12">CCAP 11/70</strain>
    </source>
</reference>
<protein>
    <recommendedName>
        <fullName evidence="11">EF-hand domain-containing protein</fullName>
    </recommendedName>
</protein>
<feature type="transmembrane region" description="Helical" evidence="10">
    <location>
        <begin position="46"/>
        <end position="67"/>
    </location>
</feature>
<dbReference type="OrthoDB" id="546495at2759"/>
<evidence type="ECO:0000256" key="7">
    <source>
        <dbReference type="ARBA" id="ARBA00023136"/>
    </source>
</evidence>
<evidence type="ECO:0000256" key="4">
    <source>
        <dbReference type="ARBA" id="ARBA00022821"/>
    </source>
</evidence>
<dbReference type="PANTHER" id="PTHR31942">
    <property type="entry name" value="MLO-LIKE PROTEIN 1"/>
    <property type="match status" value="1"/>
</dbReference>
<feature type="transmembrane region" description="Helical" evidence="10">
    <location>
        <begin position="190"/>
        <end position="211"/>
    </location>
</feature>
<dbReference type="InterPro" id="IPR018247">
    <property type="entry name" value="EF_Hand_1_Ca_BS"/>
</dbReference>
<feature type="region of interest" description="Disordered" evidence="9">
    <location>
        <begin position="419"/>
        <end position="444"/>
    </location>
</feature>
<sequence>MPEADPLAPPSAPAPPPSPVPYGTYVCSPGSRQVFAKVVTYAAHYLLFYLAVVHILFSLLTSVITNIKLSKWSVLEQTARAEQNIPQVAFMRIASTVDRSNTTEKLPFKARAREALRDAIGFVDQDLYSLLRFMCEKRFRAHHVVLKNYNFLNMCEQCLEAELNEVYSHAWLLVFMMALLLLYNRVVYQIVWISALCILAMAFMAGNMRWVMKKTAREARNLWRKIHGQGGIEVDEEDDAEAFGVRSAGEGATASELVEAEAAAAGKAGDLSGDQVLGPGGAASLPVRKQLRFAPGPVGEGTEAEPRAAGLMLVHSGEPGGTVDALPSGAGGGGSSGRQGGGRGACWLVSMVESGQEARKAIKHQRREALAGDAVAGLAAPTCLTARGRGAAAGSAAAGPAAGGRAAAVAELLRSRRLAGQAGPGCRPRPSLGPGSGPGPVAEATVDNPLYGQYGMAGGMHYGAGAGGGMGYGYGMPANGVGMGMGTGMGLAGGGMGYGGGGGSGAMQQQPQQQPYAGAVPPAHPAPWPAASAHASAHGREAGLGDSEHWGSHNSSGAAPPDPEPEADATQRSSSSSGTSSSSSSGSRSRAARKKHGAGKDEDGSSVHSEKSILEHELAAGIETKITRLFFFGRPFLLLWLFNVIFAQASLTMTMSLAFIIPYDKFDSIRQFAQPIYVWLPVVLSNVFLVFYGCWVFLPQYALLSVTGVLEPHEVMLEIKNSKTQDDSEEGIVRWTLEKLTHTFVGRHDGETRLSTAFIVSLASQAGIILGKDYKAEKHINATPLKVMYKELVLVWHDIAWYGELTSTYRIKTDVAQLHEAFNELDEDGSGALSFSEIANMIRSLGTYATTGDVEAMLWEIDIDGSHSVGYDEFVKFLTYAFFDTRQLGYIDADALLDGMERLGLPLSEMQAAVLMTVGHCDPDEEVKVTLRQFFEMFEKVSFDEEEEEGEGGSKDGSAKGSFLGRALGALRAPSRMISSLLLPSSRQDSGSARAQAGGSASGTATPATGTGTGMGSGAGRGGSGSLEVQYSGGLSRGVSGIDGASSAGRSGVGLGSGGPGPSPTGSVGAKGPSRLALMSRAGQ</sequence>
<gene>
    <name evidence="12" type="ORF">HYH03_017578</name>
</gene>
<feature type="region of interest" description="Disordered" evidence="9">
    <location>
        <begin position="985"/>
        <end position="1084"/>
    </location>
</feature>
<keyword evidence="3 10" id="KW-0812">Transmembrane</keyword>
<dbReference type="PANTHER" id="PTHR31942:SF52">
    <property type="entry name" value="MLO-LIKE PROTEIN 1"/>
    <property type="match status" value="1"/>
</dbReference>
<evidence type="ECO:0000256" key="5">
    <source>
        <dbReference type="ARBA" id="ARBA00022837"/>
    </source>
</evidence>
<dbReference type="SMART" id="SM00054">
    <property type="entry name" value="EFh"/>
    <property type="match status" value="2"/>
</dbReference>
<organism evidence="12 13">
    <name type="scientific">Edaphochlamys debaryana</name>
    <dbReference type="NCBI Taxonomy" id="47281"/>
    <lineage>
        <taxon>Eukaryota</taxon>
        <taxon>Viridiplantae</taxon>
        <taxon>Chlorophyta</taxon>
        <taxon>core chlorophytes</taxon>
        <taxon>Chlorophyceae</taxon>
        <taxon>CS clade</taxon>
        <taxon>Chlamydomonadales</taxon>
        <taxon>Chlamydomonadales incertae sedis</taxon>
        <taxon>Edaphochlamys</taxon>
    </lineage>
</organism>
<keyword evidence="13" id="KW-1185">Reference proteome</keyword>
<dbReference type="Pfam" id="PF13499">
    <property type="entry name" value="EF-hand_7"/>
    <property type="match status" value="1"/>
</dbReference>
<name>A0A835XGZ6_9CHLO</name>
<dbReference type="InterPro" id="IPR002048">
    <property type="entry name" value="EF_hand_dom"/>
</dbReference>
<feature type="compositionally biased region" description="Basic and acidic residues" evidence="9">
    <location>
        <begin position="538"/>
        <end position="551"/>
    </location>
</feature>
<evidence type="ECO:0000256" key="2">
    <source>
        <dbReference type="ARBA" id="ARBA00006574"/>
    </source>
</evidence>
<dbReference type="Pfam" id="PF03094">
    <property type="entry name" value="Mlo"/>
    <property type="match status" value="1"/>
</dbReference>
<proteinExistence type="inferred from homology"/>
<dbReference type="GO" id="GO:0006952">
    <property type="term" value="P:defense response"/>
    <property type="evidence" value="ECO:0007669"/>
    <property type="project" value="UniProtKB-KW"/>
</dbReference>
<dbReference type="PROSITE" id="PS50222">
    <property type="entry name" value="EF_HAND_2"/>
    <property type="match status" value="1"/>
</dbReference>
<feature type="transmembrane region" description="Helical" evidence="10">
    <location>
        <begin position="166"/>
        <end position="184"/>
    </location>
</feature>
<comment type="subcellular location">
    <subcellularLocation>
        <location evidence="1">Membrane</location>
        <topology evidence="1">Multi-pass membrane protein</topology>
    </subcellularLocation>
</comment>
<feature type="transmembrane region" description="Helical" evidence="10">
    <location>
        <begin position="637"/>
        <end position="661"/>
    </location>
</feature>
<dbReference type="AlphaFoldDB" id="A0A835XGZ6"/>
<evidence type="ECO:0000256" key="10">
    <source>
        <dbReference type="SAM" id="Phobius"/>
    </source>
</evidence>
<feature type="region of interest" description="Disordered" evidence="9">
    <location>
        <begin position="502"/>
        <end position="610"/>
    </location>
</feature>
<feature type="compositionally biased region" description="Low complexity" evidence="9">
    <location>
        <begin position="506"/>
        <end position="521"/>
    </location>
</feature>
<feature type="compositionally biased region" description="Gly residues" evidence="9">
    <location>
        <begin position="1051"/>
        <end position="1060"/>
    </location>
</feature>
<evidence type="ECO:0000256" key="3">
    <source>
        <dbReference type="ARBA" id="ARBA00022692"/>
    </source>
</evidence>
<keyword evidence="7 10" id="KW-0472">Membrane</keyword>
<keyword evidence="6 10" id="KW-1133">Transmembrane helix</keyword>
<evidence type="ECO:0000256" key="8">
    <source>
        <dbReference type="ARBA" id="ARBA00023265"/>
    </source>
</evidence>
<feature type="compositionally biased region" description="Low complexity" evidence="9">
    <location>
        <begin position="424"/>
        <end position="433"/>
    </location>
</feature>